<accession>A0ACC2JUJ3</accession>
<dbReference type="Proteomes" id="UP001153332">
    <property type="component" value="Unassembled WGS sequence"/>
</dbReference>
<proteinExistence type="predicted"/>
<dbReference type="EMBL" id="JAPUUL010000365">
    <property type="protein sequence ID" value="KAJ8131065.1"/>
    <property type="molecule type" value="Genomic_DNA"/>
</dbReference>
<name>A0ACC2JUJ3_9PEZI</name>
<protein>
    <submittedName>
        <fullName evidence="1">Uncharacterized protein</fullName>
    </submittedName>
</protein>
<evidence type="ECO:0000313" key="2">
    <source>
        <dbReference type="Proteomes" id="UP001153332"/>
    </source>
</evidence>
<gene>
    <name evidence="1" type="ORF">O1611_g2558</name>
</gene>
<organism evidence="1 2">
    <name type="scientific">Lasiodiplodia mahajangana</name>
    <dbReference type="NCBI Taxonomy" id="1108764"/>
    <lineage>
        <taxon>Eukaryota</taxon>
        <taxon>Fungi</taxon>
        <taxon>Dikarya</taxon>
        <taxon>Ascomycota</taxon>
        <taxon>Pezizomycotina</taxon>
        <taxon>Dothideomycetes</taxon>
        <taxon>Dothideomycetes incertae sedis</taxon>
        <taxon>Botryosphaeriales</taxon>
        <taxon>Botryosphaeriaceae</taxon>
        <taxon>Lasiodiplodia</taxon>
    </lineage>
</organism>
<sequence>MGSKGISLAAESKDEVGGEVRRGLTPESTARGKGVGSREEAPTPASSKLVDKEVDTIDKSTGRPGGREAEVGRVSRNGVELDVLIGIEEGGDEDEYRSATVEGVVEGVVSAVVPLRNIAHTAMG</sequence>
<evidence type="ECO:0000313" key="1">
    <source>
        <dbReference type="EMBL" id="KAJ8131065.1"/>
    </source>
</evidence>
<comment type="caution">
    <text evidence="1">The sequence shown here is derived from an EMBL/GenBank/DDBJ whole genome shotgun (WGS) entry which is preliminary data.</text>
</comment>
<reference evidence="1" key="1">
    <citation type="submission" date="2022-12" db="EMBL/GenBank/DDBJ databases">
        <title>Genome Sequence of Lasiodiplodia mahajangana.</title>
        <authorList>
            <person name="Buettner E."/>
        </authorList>
    </citation>
    <scope>NUCLEOTIDE SEQUENCE</scope>
    <source>
        <strain evidence="1">VT137</strain>
    </source>
</reference>
<keyword evidence="2" id="KW-1185">Reference proteome</keyword>